<evidence type="ECO:0000313" key="2">
    <source>
        <dbReference type="EMBL" id="CAA9545210.1"/>
    </source>
</evidence>
<gene>
    <name evidence="2" type="ORF">AVDCRST_MAG70-448</name>
</gene>
<feature type="region of interest" description="Disordered" evidence="1">
    <location>
        <begin position="12"/>
        <end position="33"/>
    </location>
</feature>
<sequence length="33" mass="3888">WCPPPRSWRCPRGVPESGAARHGGSRMRWWRPD</sequence>
<reference evidence="2" key="1">
    <citation type="submission" date="2020-02" db="EMBL/GenBank/DDBJ databases">
        <authorList>
            <person name="Meier V. D."/>
        </authorList>
    </citation>
    <scope>NUCLEOTIDE SEQUENCE</scope>
    <source>
        <strain evidence="2">AVDCRST_MAG70</strain>
    </source>
</reference>
<dbReference type="AlphaFoldDB" id="A0A6J4UAJ0"/>
<organism evidence="2">
    <name type="scientific">uncultured Thermomicrobiales bacterium</name>
    <dbReference type="NCBI Taxonomy" id="1645740"/>
    <lineage>
        <taxon>Bacteria</taxon>
        <taxon>Pseudomonadati</taxon>
        <taxon>Thermomicrobiota</taxon>
        <taxon>Thermomicrobia</taxon>
        <taxon>Thermomicrobiales</taxon>
        <taxon>environmental samples</taxon>
    </lineage>
</organism>
<feature type="non-terminal residue" evidence="2">
    <location>
        <position position="1"/>
    </location>
</feature>
<protein>
    <submittedName>
        <fullName evidence="2">Uncharacterized protein</fullName>
    </submittedName>
</protein>
<accession>A0A6J4UAJ0</accession>
<proteinExistence type="predicted"/>
<feature type="compositionally biased region" description="Basic residues" evidence="1">
    <location>
        <begin position="23"/>
        <end position="33"/>
    </location>
</feature>
<feature type="non-terminal residue" evidence="2">
    <location>
        <position position="33"/>
    </location>
</feature>
<evidence type="ECO:0000256" key="1">
    <source>
        <dbReference type="SAM" id="MobiDB-lite"/>
    </source>
</evidence>
<dbReference type="EMBL" id="CADCWH010000071">
    <property type="protein sequence ID" value="CAA9545210.1"/>
    <property type="molecule type" value="Genomic_DNA"/>
</dbReference>
<name>A0A6J4UAJ0_9BACT</name>